<dbReference type="AlphaFoldDB" id="A0A6N3CB89"/>
<feature type="domain" description="4Fe-4S ferredoxin-type" evidence="6">
    <location>
        <begin position="4"/>
        <end position="34"/>
    </location>
</feature>
<dbReference type="SUPFAM" id="SSF54862">
    <property type="entry name" value="4Fe-4S ferredoxins"/>
    <property type="match status" value="1"/>
</dbReference>
<dbReference type="PROSITE" id="PS51379">
    <property type="entry name" value="4FE4S_FER_2"/>
    <property type="match status" value="2"/>
</dbReference>
<feature type="domain" description="4Fe-4S ferredoxin-type" evidence="6">
    <location>
        <begin position="36"/>
        <end position="66"/>
    </location>
</feature>
<dbReference type="InterPro" id="IPR029479">
    <property type="entry name" value="Nitroreductase"/>
</dbReference>
<dbReference type="PANTHER" id="PTHR43673:SF10">
    <property type="entry name" value="NADH DEHYDROGENASE_NAD(P)H NITROREDUCTASE XCC3605-RELATED"/>
    <property type="match status" value="1"/>
</dbReference>
<evidence type="ECO:0000256" key="1">
    <source>
        <dbReference type="ARBA" id="ARBA00007118"/>
    </source>
</evidence>
<dbReference type="GO" id="GO:0051536">
    <property type="term" value="F:iron-sulfur cluster binding"/>
    <property type="evidence" value="ECO:0007669"/>
    <property type="project" value="UniProtKB-KW"/>
</dbReference>
<keyword evidence="3" id="KW-0560">Oxidoreductase</keyword>
<accession>A0A6N3CB89</accession>
<reference evidence="7" key="1">
    <citation type="submission" date="2019-11" db="EMBL/GenBank/DDBJ databases">
        <authorList>
            <person name="Feng L."/>
        </authorList>
    </citation>
    <scope>NUCLEOTIDE SEQUENCE</scope>
    <source>
        <strain evidence="7">PclaraLFYP37</strain>
    </source>
</reference>
<keyword evidence="2" id="KW-0479">Metal-binding</keyword>
<dbReference type="PROSITE" id="PS00198">
    <property type="entry name" value="4FE4S_FER_1"/>
    <property type="match status" value="1"/>
</dbReference>
<keyword evidence="4" id="KW-0408">Iron</keyword>
<dbReference type="PANTHER" id="PTHR43673">
    <property type="entry name" value="NAD(P)H NITROREDUCTASE YDGI-RELATED"/>
    <property type="match status" value="1"/>
</dbReference>
<dbReference type="RefSeq" id="WP_412442892.1">
    <property type="nucleotide sequence ID" value="NZ_JBKWWY010000009.1"/>
</dbReference>
<organism evidence="7">
    <name type="scientific">Paraprevotella clara</name>
    <dbReference type="NCBI Taxonomy" id="454154"/>
    <lineage>
        <taxon>Bacteria</taxon>
        <taxon>Pseudomonadati</taxon>
        <taxon>Bacteroidota</taxon>
        <taxon>Bacteroidia</taxon>
        <taxon>Bacteroidales</taxon>
        <taxon>Prevotellaceae</taxon>
        <taxon>Paraprevotella</taxon>
    </lineage>
</organism>
<dbReference type="EMBL" id="CACRUT010000014">
    <property type="protein sequence ID" value="VYU12624.1"/>
    <property type="molecule type" value="Genomic_DNA"/>
</dbReference>
<dbReference type="GO" id="GO:0016491">
    <property type="term" value="F:oxidoreductase activity"/>
    <property type="evidence" value="ECO:0007669"/>
    <property type="project" value="UniProtKB-KW"/>
</dbReference>
<gene>
    <name evidence="7" type="ORF">PCLFYP37_01979</name>
</gene>
<comment type="similarity">
    <text evidence="1">Belongs to the nitroreductase family.</text>
</comment>
<dbReference type="InterPro" id="IPR000415">
    <property type="entry name" value="Nitroreductase-like"/>
</dbReference>
<evidence type="ECO:0000256" key="3">
    <source>
        <dbReference type="ARBA" id="ARBA00023002"/>
    </source>
</evidence>
<dbReference type="Gene3D" id="3.30.70.20">
    <property type="match status" value="1"/>
</dbReference>
<dbReference type="Pfam" id="PF00881">
    <property type="entry name" value="Nitroreductase"/>
    <property type="match status" value="1"/>
</dbReference>
<evidence type="ECO:0000259" key="6">
    <source>
        <dbReference type="PROSITE" id="PS51379"/>
    </source>
</evidence>
<dbReference type="Gene3D" id="3.40.109.10">
    <property type="entry name" value="NADH Oxidase"/>
    <property type="match status" value="1"/>
</dbReference>
<name>A0A6N3CB89_9BACT</name>
<dbReference type="InterPro" id="IPR017900">
    <property type="entry name" value="4Fe4S_Fe_S_CS"/>
</dbReference>
<evidence type="ECO:0000256" key="4">
    <source>
        <dbReference type="ARBA" id="ARBA00023004"/>
    </source>
</evidence>
<dbReference type="Pfam" id="PF13187">
    <property type="entry name" value="Fer4_9"/>
    <property type="match status" value="1"/>
</dbReference>
<dbReference type="GO" id="GO:0046872">
    <property type="term" value="F:metal ion binding"/>
    <property type="evidence" value="ECO:0007669"/>
    <property type="project" value="UniProtKB-KW"/>
</dbReference>
<dbReference type="InterPro" id="IPR017896">
    <property type="entry name" value="4Fe4S_Fe-S-bd"/>
</dbReference>
<evidence type="ECO:0000256" key="5">
    <source>
        <dbReference type="ARBA" id="ARBA00023014"/>
    </source>
</evidence>
<proteinExistence type="inferred from homology"/>
<protein>
    <submittedName>
        <fullName evidence="7">NADH-plastoquinone oxidoreductase subunit</fullName>
    </submittedName>
</protein>
<evidence type="ECO:0000313" key="7">
    <source>
        <dbReference type="EMBL" id="VYU12624.1"/>
    </source>
</evidence>
<dbReference type="SUPFAM" id="SSF55469">
    <property type="entry name" value="FMN-dependent nitroreductase-like"/>
    <property type="match status" value="1"/>
</dbReference>
<keyword evidence="5" id="KW-0411">Iron-sulfur</keyword>
<sequence>MHSMQFNIRISSNCINCIRCVAVCPSHVLVRNSANRIVEVGSLGRCIGCGQCAAVCPIHALHHSAYPTEKIHPFKTEDCSTSEQFLLLCKKRRSNRTFSGQPVPKECLQKIMEAGSYAPTAHNAQDVCYKVINSASQLQILSRFVADTYKHIIYILQNPLLKPFLRRFRPQYYDNLPSMLNVVAEYDKGNDIILRKARTVILICTDQRDFFGATNADLAYQNMSLMAETLGVSQFYAGFLCSAIRLKKGGLEQLLGIKGKIHAAMALGIPKVKFNNYVERPLRFEFI</sequence>
<evidence type="ECO:0000256" key="2">
    <source>
        <dbReference type="ARBA" id="ARBA00022723"/>
    </source>
</evidence>